<dbReference type="EMBL" id="KV417718">
    <property type="protein sequence ID" value="KZP08581.1"/>
    <property type="molecule type" value="Genomic_DNA"/>
</dbReference>
<protein>
    <submittedName>
        <fullName evidence="1">Uncharacterized protein</fullName>
    </submittedName>
</protein>
<proteinExistence type="predicted"/>
<organism evidence="1 2">
    <name type="scientific">Athelia psychrophila</name>
    <dbReference type="NCBI Taxonomy" id="1759441"/>
    <lineage>
        <taxon>Eukaryota</taxon>
        <taxon>Fungi</taxon>
        <taxon>Dikarya</taxon>
        <taxon>Basidiomycota</taxon>
        <taxon>Agaricomycotina</taxon>
        <taxon>Agaricomycetes</taxon>
        <taxon>Agaricomycetidae</taxon>
        <taxon>Atheliales</taxon>
        <taxon>Atheliaceae</taxon>
        <taxon>Athelia</taxon>
    </lineage>
</organism>
<reference evidence="1 2" key="1">
    <citation type="journal article" date="2016" name="Mol. Biol. Evol.">
        <title>Comparative Genomics of Early-Diverging Mushroom-Forming Fungi Provides Insights into the Origins of Lignocellulose Decay Capabilities.</title>
        <authorList>
            <person name="Nagy L.G."/>
            <person name="Riley R."/>
            <person name="Tritt A."/>
            <person name="Adam C."/>
            <person name="Daum C."/>
            <person name="Floudas D."/>
            <person name="Sun H."/>
            <person name="Yadav J.S."/>
            <person name="Pangilinan J."/>
            <person name="Larsson K.H."/>
            <person name="Matsuura K."/>
            <person name="Barry K."/>
            <person name="Labutti K."/>
            <person name="Kuo R."/>
            <person name="Ohm R.A."/>
            <person name="Bhattacharya S.S."/>
            <person name="Shirouzu T."/>
            <person name="Yoshinaga Y."/>
            <person name="Martin F.M."/>
            <person name="Grigoriev I.V."/>
            <person name="Hibbett D.S."/>
        </authorList>
    </citation>
    <scope>NUCLEOTIDE SEQUENCE [LARGE SCALE GENOMIC DNA]</scope>
    <source>
        <strain evidence="1 2">CBS 109695</strain>
    </source>
</reference>
<accession>A0A165XIQ2</accession>
<name>A0A165XIQ2_9AGAM</name>
<dbReference type="AlphaFoldDB" id="A0A165XIQ2"/>
<gene>
    <name evidence="1" type="ORF">FIBSPDRAFT_257431</name>
</gene>
<keyword evidence="2" id="KW-1185">Reference proteome</keyword>
<evidence type="ECO:0000313" key="2">
    <source>
        <dbReference type="Proteomes" id="UP000076532"/>
    </source>
</evidence>
<sequence>MGDLSNYRHALSAVVLKLIRQYMWSGAGESCAVNRHDSNLRECHNAFASCILALGRAAWPKLDRLPGVHTVHASCRPSNRSGRLKTLTPSGICTELSNR</sequence>
<dbReference type="Proteomes" id="UP000076532">
    <property type="component" value="Unassembled WGS sequence"/>
</dbReference>
<evidence type="ECO:0000313" key="1">
    <source>
        <dbReference type="EMBL" id="KZP08581.1"/>
    </source>
</evidence>